<feature type="transmembrane region" description="Helical" evidence="8">
    <location>
        <begin position="311"/>
        <end position="331"/>
    </location>
</feature>
<keyword evidence="2" id="KW-0813">Transport</keyword>
<dbReference type="RefSeq" id="XP_025416610.1">
    <property type="nucleotide sequence ID" value="XM_025560825.1"/>
</dbReference>
<feature type="transmembrane region" description="Helical" evidence="8">
    <location>
        <begin position="96"/>
        <end position="112"/>
    </location>
</feature>
<name>A0A8B8G1T0_9HEMI</name>
<reference evidence="11" key="1">
    <citation type="submission" date="2025-08" db="UniProtKB">
        <authorList>
            <consortium name="RefSeq"/>
        </authorList>
    </citation>
    <scope>IDENTIFICATION</scope>
    <source>
        <tissue evidence="11">Whole body</tissue>
    </source>
</reference>
<feature type="transmembrane region" description="Helical" evidence="8">
    <location>
        <begin position="276"/>
        <end position="296"/>
    </location>
</feature>
<feature type="domain" description="Major facilitator superfamily (MFS) profile" evidence="9">
    <location>
        <begin position="25"/>
        <end position="462"/>
    </location>
</feature>
<keyword evidence="10" id="KW-1185">Reference proteome</keyword>
<comment type="subcellular location">
    <subcellularLocation>
        <location evidence="1">Cell membrane</location>
        <topology evidence="1">Multi-pass membrane protein</topology>
    </subcellularLocation>
</comment>
<dbReference type="InterPro" id="IPR005828">
    <property type="entry name" value="MFS_sugar_transport-like"/>
</dbReference>
<feature type="transmembrane region" description="Helical" evidence="8">
    <location>
        <begin position="441"/>
        <end position="458"/>
    </location>
</feature>
<feature type="transmembrane region" description="Helical" evidence="8">
    <location>
        <begin position="338"/>
        <end position="359"/>
    </location>
</feature>
<feature type="transmembrane region" description="Helical" evidence="8">
    <location>
        <begin position="371"/>
        <end position="395"/>
    </location>
</feature>
<dbReference type="Gene3D" id="1.20.1250.20">
    <property type="entry name" value="MFS general substrate transporter like domains"/>
    <property type="match status" value="1"/>
</dbReference>
<keyword evidence="5 8" id="KW-0812">Transmembrane</keyword>
<dbReference type="OrthoDB" id="6133115at2759"/>
<dbReference type="InterPro" id="IPR036259">
    <property type="entry name" value="MFS_trans_sf"/>
</dbReference>
<dbReference type="PROSITE" id="PS50850">
    <property type="entry name" value="MFS"/>
    <property type="match status" value="1"/>
</dbReference>
<dbReference type="InterPro" id="IPR020846">
    <property type="entry name" value="MFS_dom"/>
</dbReference>
<evidence type="ECO:0000256" key="1">
    <source>
        <dbReference type="ARBA" id="ARBA00004651"/>
    </source>
</evidence>
<dbReference type="SUPFAM" id="SSF103473">
    <property type="entry name" value="MFS general substrate transporter"/>
    <property type="match status" value="1"/>
</dbReference>
<evidence type="ECO:0000256" key="6">
    <source>
        <dbReference type="ARBA" id="ARBA00022989"/>
    </source>
</evidence>
<keyword evidence="4" id="KW-0762">Sugar transport</keyword>
<feature type="transmembrane region" description="Helical" evidence="8">
    <location>
        <begin position="118"/>
        <end position="137"/>
    </location>
</feature>
<dbReference type="FunFam" id="1.20.1250.20:FF:000218">
    <property type="entry name" value="facilitated trehalose transporter Tret1"/>
    <property type="match status" value="1"/>
</dbReference>
<evidence type="ECO:0000256" key="2">
    <source>
        <dbReference type="ARBA" id="ARBA00022448"/>
    </source>
</evidence>
<evidence type="ECO:0000313" key="10">
    <source>
        <dbReference type="Proteomes" id="UP000694846"/>
    </source>
</evidence>
<accession>A0A8B8G1T0</accession>
<evidence type="ECO:0000256" key="4">
    <source>
        <dbReference type="ARBA" id="ARBA00022597"/>
    </source>
</evidence>
<organism evidence="10 11">
    <name type="scientific">Sipha flava</name>
    <name type="common">yellow sugarcane aphid</name>
    <dbReference type="NCBI Taxonomy" id="143950"/>
    <lineage>
        <taxon>Eukaryota</taxon>
        <taxon>Metazoa</taxon>
        <taxon>Ecdysozoa</taxon>
        <taxon>Arthropoda</taxon>
        <taxon>Hexapoda</taxon>
        <taxon>Insecta</taxon>
        <taxon>Pterygota</taxon>
        <taxon>Neoptera</taxon>
        <taxon>Paraneoptera</taxon>
        <taxon>Hemiptera</taxon>
        <taxon>Sternorrhyncha</taxon>
        <taxon>Aphidomorpha</taxon>
        <taxon>Aphidoidea</taxon>
        <taxon>Aphididae</taxon>
        <taxon>Sipha</taxon>
    </lineage>
</organism>
<feature type="transmembrane region" description="Helical" evidence="8">
    <location>
        <begin position="183"/>
        <end position="200"/>
    </location>
</feature>
<dbReference type="InterPro" id="IPR050549">
    <property type="entry name" value="MFS_Trehalose_Transporter"/>
</dbReference>
<evidence type="ECO:0000256" key="3">
    <source>
        <dbReference type="ARBA" id="ARBA00022475"/>
    </source>
</evidence>
<dbReference type="Proteomes" id="UP000694846">
    <property type="component" value="Unplaced"/>
</dbReference>
<evidence type="ECO:0000256" key="5">
    <source>
        <dbReference type="ARBA" id="ARBA00022692"/>
    </source>
</evidence>
<feature type="transmembrane region" description="Helical" evidence="8">
    <location>
        <begin position="21"/>
        <end position="47"/>
    </location>
</feature>
<sequence length="474" mass="52695">MPNNDIHLSGSSRKKYGPKSTLAQILATLALGFLSIEVGMKLSISTIVIKDLFQSSNINFSITQAEAAWYASSLFISQPFGNFVSGIFQERIGKKLCMILTNIPGVIGWILLYYAQSATILCVSIIIMGFNVGFNFGPTYSYIGEMTEPRLRGIMASLLSMAVMTGSLLTFALGSMLHWRTVALVNACCPIICICLIAAIPESPIWLMAKGKNDEAEKAICWLRGWVEPETVKHEFLELIRYNERSKTQFDADSEGGLLKKLAYFKDPSIYRPFKLLMIYFFVAFIVCIIPGRPYIGKILTEVGVPTNQGLYLIIFAALQGIGSVVLMVVVNRLGKRFLTLLTLSINSIMLLLFGVYTLVLKNNFVSSTPWIPLTILCIIYFSGSCGVLSIPYLLTSEVFPNNCRGIATGVCGGLSNIIIFIITAMYLFVENVLTLEYTMILYGLVGIFGLIYFYLYLPETENQTLLEIEEHFT</sequence>
<keyword evidence="3" id="KW-1003">Cell membrane</keyword>
<gene>
    <name evidence="11" type="primary">LOC112687864</name>
</gene>
<dbReference type="AlphaFoldDB" id="A0A8B8G1T0"/>
<dbReference type="GO" id="GO:0005886">
    <property type="term" value="C:plasma membrane"/>
    <property type="evidence" value="ECO:0007669"/>
    <property type="project" value="UniProtKB-SubCell"/>
</dbReference>
<dbReference type="InterPro" id="IPR005829">
    <property type="entry name" value="Sugar_transporter_CS"/>
</dbReference>
<evidence type="ECO:0000256" key="7">
    <source>
        <dbReference type="ARBA" id="ARBA00023136"/>
    </source>
</evidence>
<keyword evidence="6 8" id="KW-1133">Transmembrane helix</keyword>
<evidence type="ECO:0000256" key="8">
    <source>
        <dbReference type="SAM" id="Phobius"/>
    </source>
</evidence>
<dbReference type="PROSITE" id="PS00217">
    <property type="entry name" value="SUGAR_TRANSPORT_2"/>
    <property type="match status" value="1"/>
</dbReference>
<dbReference type="GeneID" id="112687864"/>
<dbReference type="PANTHER" id="PTHR48021:SF39">
    <property type="entry name" value="MAJOR FACILITATOR SUPERFAMILY (MFS) PROFILE DOMAIN-CONTAINING PROTEIN"/>
    <property type="match status" value="1"/>
</dbReference>
<evidence type="ECO:0000259" key="9">
    <source>
        <dbReference type="PROSITE" id="PS50850"/>
    </source>
</evidence>
<feature type="transmembrane region" description="Helical" evidence="8">
    <location>
        <begin position="158"/>
        <end position="177"/>
    </location>
</feature>
<feature type="transmembrane region" description="Helical" evidence="8">
    <location>
        <begin position="407"/>
        <end position="429"/>
    </location>
</feature>
<dbReference type="GO" id="GO:0022857">
    <property type="term" value="F:transmembrane transporter activity"/>
    <property type="evidence" value="ECO:0007669"/>
    <property type="project" value="InterPro"/>
</dbReference>
<protein>
    <submittedName>
        <fullName evidence="11">Facilitated trehalose transporter Tret1-like</fullName>
    </submittedName>
</protein>
<keyword evidence="7 8" id="KW-0472">Membrane</keyword>
<dbReference type="Pfam" id="PF00083">
    <property type="entry name" value="Sugar_tr"/>
    <property type="match status" value="1"/>
</dbReference>
<dbReference type="PANTHER" id="PTHR48021">
    <property type="match status" value="1"/>
</dbReference>
<evidence type="ECO:0000313" key="11">
    <source>
        <dbReference type="RefSeq" id="XP_025416610.1"/>
    </source>
</evidence>
<proteinExistence type="predicted"/>